<evidence type="ECO:0000313" key="8">
    <source>
        <dbReference type="Proteomes" id="UP000316213"/>
    </source>
</evidence>
<dbReference type="PANTHER" id="PTHR23291">
    <property type="entry name" value="BAX INHIBITOR-RELATED"/>
    <property type="match status" value="1"/>
</dbReference>
<feature type="transmembrane region" description="Helical" evidence="6">
    <location>
        <begin position="70"/>
        <end position="89"/>
    </location>
</feature>
<feature type="transmembrane region" description="Helical" evidence="6">
    <location>
        <begin position="163"/>
        <end position="183"/>
    </location>
</feature>
<dbReference type="RefSeq" id="WP_146582874.1">
    <property type="nucleotide sequence ID" value="NZ_SJPM01000042.1"/>
</dbReference>
<feature type="transmembrane region" description="Helical" evidence="6">
    <location>
        <begin position="37"/>
        <end position="58"/>
    </location>
</feature>
<keyword evidence="3 6" id="KW-0812">Transmembrane</keyword>
<gene>
    <name evidence="7" type="ORF">Pla100_61990</name>
</gene>
<dbReference type="EMBL" id="SJPM01000042">
    <property type="protein sequence ID" value="TWT86105.1"/>
    <property type="molecule type" value="Genomic_DNA"/>
</dbReference>
<comment type="caution">
    <text evidence="7">The sequence shown here is derived from an EMBL/GenBank/DDBJ whole genome shotgun (WGS) entry which is preliminary data.</text>
</comment>
<proteinExistence type="inferred from homology"/>
<evidence type="ECO:0000256" key="4">
    <source>
        <dbReference type="ARBA" id="ARBA00022989"/>
    </source>
</evidence>
<reference evidence="7 8" key="1">
    <citation type="submission" date="2019-02" db="EMBL/GenBank/DDBJ databases">
        <title>Deep-cultivation of Planctomycetes and their phenomic and genomic characterization uncovers novel biology.</title>
        <authorList>
            <person name="Wiegand S."/>
            <person name="Jogler M."/>
            <person name="Boedeker C."/>
            <person name="Pinto D."/>
            <person name="Vollmers J."/>
            <person name="Rivas-Marin E."/>
            <person name="Kohn T."/>
            <person name="Peeters S.H."/>
            <person name="Heuer A."/>
            <person name="Rast P."/>
            <person name="Oberbeckmann S."/>
            <person name="Bunk B."/>
            <person name="Jeske O."/>
            <person name="Meyerdierks A."/>
            <person name="Storesund J.E."/>
            <person name="Kallscheuer N."/>
            <person name="Luecker S."/>
            <person name="Lage O.M."/>
            <person name="Pohl T."/>
            <person name="Merkel B.J."/>
            <person name="Hornburger P."/>
            <person name="Mueller R.-W."/>
            <person name="Bruemmer F."/>
            <person name="Labrenz M."/>
            <person name="Spormann A.M."/>
            <person name="Op Den Camp H."/>
            <person name="Overmann J."/>
            <person name="Amann R."/>
            <person name="Jetten M.S.M."/>
            <person name="Mascher T."/>
            <person name="Medema M.H."/>
            <person name="Devos D.P."/>
            <person name="Kaster A.-K."/>
            <person name="Ovreas L."/>
            <person name="Rohde M."/>
            <person name="Galperin M.Y."/>
            <person name="Jogler C."/>
        </authorList>
    </citation>
    <scope>NUCLEOTIDE SEQUENCE [LARGE SCALE GENOMIC DNA]</scope>
    <source>
        <strain evidence="7 8">Pla100</strain>
    </source>
</reference>
<feature type="transmembrane region" description="Helical" evidence="6">
    <location>
        <begin position="221"/>
        <end position="239"/>
    </location>
</feature>
<evidence type="ECO:0000256" key="3">
    <source>
        <dbReference type="ARBA" id="ARBA00022692"/>
    </source>
</evidence>
<feature type="transmembrane region" description="Helical" evidence="6">
    <location>
        <begin position="136"/>
        <end position="157"/>
    </location>
</feature>
<feature type="transmembrane region" description="Helical" evidence="6">
    <location>
        <begin position="188"/>
        <end position="206"/>
    </location>
</feature>
<evidence type="ECO:0000256" key="2">
    <source>
        <dbReference type="ARBA" id="ARBA00010350"/>
    </source>
</evidence>
<comment type="similarity">
    <text evidence="2 6">Belongs to the BI1 family.</text>
</comment>
<evidence type="ECO:0000313" key="7">
    <source>
        <dbReference type="EMBL" id="TWT86105.1"/>
    </source>
</evidence>
<dbReference type="Pfam" id="PF01027">
    <property type="entry name" value="Bax1-I"/>
    <property type="match status" value="1"/>
</dbReference>
<evidence type="ECO:0000256" key="6">
    <source>
        <dbReference type="RuleBase" id="RU004379"/>
    </source>
</evidence>
<comment type="subcellular location">
    <subcellularLocation>
        <location evidence="1">Membrane</location>
        <topology evidence="1">Multi-pass membrane protein</topology>
    </subcellularLocation>
</comment>
<feature type="transmembrane region" description="Helical" evidence="6">
    <location>
        <begin position="109"/>
        <end position="129"/>
    </location>
</feature>
<dbReference type="OrthoDB" id="5177430at2"/>
<dbReference type="GO" id="GO:0005886">
    <property type="term" value="C:plasma membrane"/>
    <property type="evidence" value="ECO:0007669"/>
    <property type="project" value="TreeGrafter"/>
</dbReference>
<dbReference type="InterPro" id="IPR006214">
    <property type="entry name" value="Bax_inhibitor_1-related"/>
</dbReference>
<evidence type="ECO:0000256" key="5">
    <source>
        <dbReference type="ARBA" id="ARBA00023136"/>
    </source>
</evidence>
<dbReference type="AlphaFoldDB" id="A0A5C5ZG67"/>
<evidence type="ECO:0000256" key="1">
    <source>
        <dbReference type="ARBA" id="ARBA00004141"/>
    </source>
</evidence>
<keyword evidence="4 6" id="KW-1133">Transmembrane helix</keyword>
<name>A0A5C5ZG67_9BACT</name>
<sequence length="250" mass="27073">MSQVNPYANGDSMLGTQYGPAAFAEESARAAFIRRTYSHLTGAVFALMAIEFVLFAVVPRNIMTGLVERMIGGYGWLIVLGAFMGVSWIARSWANSGHSVAKQYFGLGLYVVAEAFILLPALYVAIVIMGQENIPILAAIITSVCFAGLTAFVFMTRVDLSSWGTYLFAAGMIAMGVAIAGIFFGYSLGLFFCGVMVALACGYILYDTSNVLHHYDTRQHVAASLALFASVALLFYYVLRILMMFAGTDD</sequence>
<accession>A0A5C5ZG67</accession>
<dbReference type="Proteomes" id="UP000316213">
    <property type="component" value="Unassembled WGS sequence"/>
</dbReference>
<organism evidence="7 8">
    <name type="scientific">Neorhodopirellula pilleata</name>
    <dbReference type="NCBI Taxonomy" id="2714738"/>
    <lineage>
        <taxon>Bacteria</taxon>
        <taxon>Pseudomonadati</taxon>
        <taxon>Planctomycetota</taxon>
        <taxon>Planctomycetia</taxon>
        <taxon>Pirellulales</taxon>
        <taxon>Pirellulaceae</taxon>
        <taxon>Neorhodopirellula</taxon>
    </lineage>
</organism>
<keyword evidence="5 6" id="KW-0472">Membrane</keyword>
<protein>
    <submittedName>
        <fullName evidence="7">Inhibitor of apoptosis-promoting Bax1</fullName>
    </submittedName>
</protein>
<dbReference type="PANTHER" id="PTHR23291:SF50">
    <property type="entry name" value="PROTEIN LIFEGUARD 4"/>
    <property type="match status" value="1"/>
</dbReference>
<keyword evidence="8" id="KW-1185">Reference proteome</keyword>